<feature type="transmembrane region" description="Helical" evidence="1">
    <location>
        <begin position="98"/>
        <end position="119"/>
    </location>
</feature>
<gene>
    <name evidence="2" type="ORF">H9820_05980</name>
</gene>
<evidence type="ECO:0000256" key="1">
    <source>
        <dbReference type="SAM" id="Phobius"/>
    </source>
</evidence>
<accession>A0A9D2CNX1</accession>
<name>A0A9D2CNX1_9LACO</name>
<reference evidence="2" key="1">
    <citation type="journal article" date="2021" name="PeerJ">
        <title>Extensive microbial diversity within the chicken gut microbiome revealed by metagenomics and culture.</title>
        <authorList>
            <person name="Gilroy R."/>
            <person name="Ravi A."/>
            <person name="Getino M."/>
            <person name="Pursley I."/>
            <person name="Horton D.L."/>
            <person name="Alikhan N.F."/>
            <person name="Baker D."/>
            <person name="Gharbi K."/>
            <person name="Hall N."/>
            <person name="Watson M."/>
            <person name="Adriaenssens E.M."/>
            <person name="Foster-Nyarko E."/>
            <person name="Jarju S."/>
            <person name="Secka A."/>
            <person name="Antonio M."/>
            <person name="Oren A."/>
            <person name="Chaudhuri R.R."/>
            <person name="La Ragione R."/>
            <person name="Hildebrand F."/>
            <person name="Pallen M.J."/>
        </authorList>
    </citation>
    <scope>NUCLEOTIDE SEQUENCE</scope>
    <source>
        <strain evidence="2">3204</strain>
    </source>
</reference>
<keyword evidence="1" id="KW-0812">Transmembrane</keyword>
<dbReference type="PANTHER" id="PTHR34821:SF2">
    <property type="entry name" value="INNER MEMBRANE PROTEIN YDCZ"/>
    <property type="match status" value="1"/>
</dbReference>
<dbReference type="Pfam" id="PF04657">
    <property type="entry name" value="DMT_YdcZ"/>
    <property type="match status" value="2"/>
</dbReference>
<evidence type="ECO:0000313" key="3">
    <source>
        <dbReference type="Proteomes" id="UP000824013"/>
    </source>
</evidence>
<feature type="transmembrane region" description="Helical" evidence="1">
    <location>
        <begin position="293"/>
        <end position="312"/>
    </location>
</feature>
<sequence>MFLFLIPVLMGLTVAAQTAVNSRLGKYTQTPFMASAISFSVGSLFLLVMMLVTRTSILIPLTTFTNNPWWLWIVGFTGAFGLTVNILIFPRLGSVQTAVLPIFGQIIAGVLVDQFGLFYSPVSKITLLKLLGLILVLLGMLAAVVLGNKNGSKTGTNQNGTQIFWQLLGIFAGLVIGFQTAINGRLGTVLHSPIKATFVAFLIGAIVLTIVTLLLGTPMRTRFHAINHGIKKGEWWILIGGICGSLYVFFAAWLVPLIGTGSVIVIALFGQLFFSAIIDQLGMFYSVKRSLNLFKVIGLVVMLVGIIIIRFIA</sequence>
<feature type="transmembrane region" description="Helical" evidence="1">
    <location>
        <begin position="194"/>
        <end position="215"/>
    </location>
</feature>
<feature type="transmembrane region" description="Helical" evidence="1">
    <location>
        <begin position="262"/>
        <end position="287"/>
    </location>
</feature>
<feature type="transmembrane region" description="Helical" evidence="1">
    <location>
        <begin position="163"/>
        <end position="182"/>
    </location>
</feature>
<protein>
    <submittedName>
        <fullName evidence="2">DMT family transporter</fullName>
    </submittedName>
</protein>
<dbReference type="EMBL" id="DXCM01000035">
    <property type="protein sequence ID" value="HIY92478.1"/>
    <property type="molecule type" value="Genomic_DNA"/>
</dbReference>
<dbReference type="PANTHER" id="PTHR34821">
    <property type="entry name" value="INNER MEMBRANE PROTEIN YDCZ"/>
    <property type="match status" value="1"/>
</dbReference>
<feature type="transmembrane region" description="Helical" evidence="1">
    <location>
        <begin position="126"/>
        <end position="147"/>
    </location>
</feature>
<feature type="transmembrane region" description="Helical" evidence="1">
    <location>
        <begin position="32"/>
        <end position="57"/>
    </location>
</feature>
<evidence type="ECO:0000313" key="2">
    <source>
        <dbReference type="EMBL" id="HIY92478.1"/>
    </source>
</evidence>
<reference evidence="2" key="2">
    <citation type="submission" date="2021-04" db="EMBL/GenBank/DDBJ databases">
        <authorList>
            <person name="Gilroy R."/>
        </authorList>
    </citation>
    <scope>NUCLEOTIDE SEQUENCE</scope>
    <source>
        <strain evidence="2">3204</strain>
    </source>
</reference>
<keyword evidence="1" id="KW-0472">Membrane</keyword>
<dbReference type="Proteomes" id="UP000824013">
    <property type="component" value="Unassembled WGS sequence"/>
</dbReference>
<dbReference type="GO" id="GO:0005886">
    <property type="term" value="C:plasma membrane"/>
    <property type="evidence" value="ECO:0007669"/>
    <property type="project" value="TreeGrafter"/>
</dbReference>
<comment type="caution">
    <text evidence="2">The sequence shown here is derived from an EMBL/GenBank/DDBJ whole genome shotgun (WGS) entry which is preliminary data.</text>
</comment>
<feature type="transmembrane region" description="Helical" evidence="1">
    <location>
        <begin position="235"/>
        <end position="255"/>
    </location>
</feature>
<keyword evidence="1" id="KW-1133">Transmembrane helix</keyword>
<organism evidence="2 3">
    <name type="scientific">Candidatus Companilactobacillus pullicola</name>
    <dbReference type="NCBI Taxonomy" id="2838523"/>
    <lineage>
        <taxon>Bacteria</taxon>
        <taxon>Bacillati</taxon>
        <taxon>Bacillota</taxon>
        <taxon>Bacilli</taxon>
        <taxon>Lactobacillales</taxon>
        <taxon>Lactobacillaceae</taxon>
        <taxon>Companilactobacillus</taxon>
    </lineage>
</organism>
<dbReference type="AlphaFoldDB" id="A0A9D2CNX1"/>
<feature type="transmembrane region" description="Helical" evidence="1">
    <location>
        <begin position="69"/>
        <end position="92"/>
    </location>
</feature>
<proteinExistence type="predicted"/>
<dbReference type="InterPro" id="IPR006750">
    <property type="entry name" value="YdcZ"/>
</dbReference>